<proteinExistence type="predicted"/>
<dbReference type="Proteomes" id="UP000683000">
    <property type="component" value="Unassembled WGS sequence"/>
</dbReference>
<dbReference type="EMBL" id="JAGFBS010000032">
    <property type="protein sequence ID" value="KAG6371756.1"/>
    <property type="molecule type" value="Genomic_DNA"/>
</dbReference>
<feature type="compositionally biased region" description="Basic and acidic residues" evidence="1">
    <location>
        <begin position="454"/>
        <end position="467"/>
    </location>
</feature>
<evidence type="ECO:0000256" key="1">
    <source>
        <dbReference type="SAM" id="MobiDB-lite"/>
    </source>
</evidence>
<protein>
    <recommendedName>
        <fullName evidence="4">Ubiquitin-like protease family profile domain-containing protein</fullName>
    </recommendedName>
</protein>
<reference evidence="2" key="1">
    <citation type="submission" date="2021-03" db="EMBL/GenBank/DDBJ databases">
        <title>Evolutionary innovations through gain and loss of genes in the ectomycorrhizal Boletales.</title>
        <authorList>
            <person name="Wu G."/>
            <person name="Miyauchi S."/>
            <person name="Morin E."/>
            <person name="Yang Z.-L."/>
            <person name="Xu J."/>
            <person name="Martin F.M."/>
        </authorList>
    </citation>
    <scope>NUCLEOTIDE SEQUENCE</scope>
    <source>
        <strain evidence="2">BR01</strain>
    </source>
</reference>
<feature type="region of interest" description="Disordered" evidence="1">
    <location>
        <begin position="440"/>
        <end position="517"/>
    </location>
</feature>
<organism evidence="2 3">
    <name type="scientific">Boletus reticuloceps</name>
    <dbReference type="NCBI Taxonomy" id="495285"/>
    <lineage>
        <taxon>Eukaryota</taxon>
        <taxon>Fungi</taxon>
        <taxon>Dikarya</taxon>
        <taxon>Basidiomycota</taxon>
        <taxon>Agaricomycotina</taxon>
        <taxon>Agaricomycetes</taxon>
        <taxon>Agaricomycetidae</taxon>
        <taxon>Boletales</taxon>
        <taxon>Boletineae</taxon>
        <taxon>Boletaceae</taxon>
        <taxon>Boletoideae</taxon>
        <taxon>Boletus</taxon>
    </lineage>
</organism>
<evidence type="ECO:0000313" key="2">
    <source>
        <dbReference type="EMBL" id="KAG6371756.1"/>
    </source>
</evidence>
<comment type="caution">
    <text evidence="2">The sequence shown here is derived from an EMBL/GenBank/DDBJ whole genome shotgun (WGS) entry which is preliminary data.</text>
</comment>
<evidence type="ECO:0008006" key="4">
    <source>
        <dbReference type="Google" id="ProtNLM"/>
    </source>
</evidence>
<keyword evidence="3" id="KW-1185">Reference proteome</keyword>
<name>A0A8I2YGS9_9AGAM</name>
<gene>
    <name evidence="2" type="ORF">JVT61DRAFT_9108</name>
</gene>
<dbReference type="Gene3D" id="3.40.395.10">
    <property type="entry name" value="Adenoviral Proteinase, Chain A"/>
    <property type="match status" value="1"/>
</dbReference>
<sequence length="517" mass="57730">MVAPVPRPLPALEVSDPPTQFLDQTSVTKCVEIPTAIPAAIRDKIFPPEQLSLTKFIDFPLPLCILSEHNLDRYFAPLLPDTTLISDLVVALETLPLPPPVVVHRLSCQAASMWTNGSRSLMCPHTNDPRQFPFWILPFWRAISEFRSSQFSWHAVEGYLSHLPPGHYEVATFRAHMDALAWSGTVMADRLKDWTPVQELRHFASRDWLSGSNLNAMLDVMYEQIRAVNPAVELEYKVQSTYFCVRIHAACKSHLQDHEQYSGGSMLHSVGTLLANKPHTICFLSHVQGNHWTGVAIDAVKLRISYGDSKQQSVPNDLKDAIEWWLSNHFTEPFTWVPLAITRQIDSYSCGLLAANSLMHYIDSNIHPLLPPHPTDLDIARLHWGNIIINVHQMKEGNKCAPTTTASTTELTSTLPFGGVDSDPGGNTISPQISPCSSLLHHQPSNKKPGVSEPPKKRQRTLDKPAVGEEESFNGELVNVQPAKKKFIGGKVQGRPRTSLLNKVMQQCHPPNEPKKL</sequence>
<dbReference type="InterPro" id="IPR038765">
    <property type="entry name" value="Papain-like_cys_pep_sf"/>
</dbReference>
<dbReference type="SUPFAM" id="SSF54001">
    <property type="entry name" value="Cysteine proteinases"/>
    <property type="match status" value="1"/>
</dbReference>
<evidence type="ECO:0000313" key="3">
    <source>
        <dbReference type="Proteomes" id="UP000683000"/>
    </source>
</evidence>
<accession>A0A8I2YGS9</accession>
<dbReference type="AlphaFoldDB" id="A0A8I2YGS9"/>
<dbReference type="OrthoDB" id="2979847at2759"/>